<evidence type="ECO:0000313" key="5">
    <source>
        <dbReference type="EMBL" id="KAK6621081.1"/>
    </source>
</evidence>
<sequence>MDTPNIPTFTNRRTTRSILTEIPPRVGPIVINGNENPRNPAQTLAIPFNVNHSPSFSSPAPSPEELVIQQRGRRRLPVTWSPDIDETKREGPVAKDRTPVKSSLRDTPIKTSIVLRSSPRKRLLLNDPKELCLSSPEKLMKKISPTKKLRSEKSVYSLFSPNQNTNGSVNLSPGPSTPFQSALKGLSQEQLIRVFENVLTKHPHLESEIMEILPAPDIKPLEEKLMYLKKNIFKSLPNSRLTSKTDSPAYSRAATHVVAFKKCVIDQGKTLLESQHWNSVLEYVLLAWSYVKATPLWDNPPHNASRKQCFKSLAAMAISALKKGSWTDDELEEIYTRFKNCDPTSEDIQACLKQIAVLR</sequence>
<evidence type="ECO:0000256" key="3">
    <source>
        <dbReference type="ARBA" id="ARBA00023242"/>
    </source>
</evidence>
<dbReference type="AlphaFoldDB" id="A0AAN8P769"/>
<name>A0AAN8P769_POLSC</name>
<dbReference type="PANTHER" id="PTHR28032">
    <property type="entry name" value="FI02826P"/>
    <property type="match status" value="1"/>
</dbReference>
<comment type="caution">
    <text evidence="5">The sequence shown here is derived from an EMBL/GenBank/DDBJ whole genome shotgun (WGS) entry which is preliminary data.</text>
</comment>
<feature type="region of interest" description="Disordered" evidence="4">
    <location>
        <begin position="83"/>
        <end position="104"/>
    </location>
</feature>
<dbReference type="InterPro" id="IPR038422">
    <property type="entry name" value="Cut8/Sts1_sf"/>
</dbReference>
<reference evidence="5 8" key="1">
    <citation type="submission" date="2023-10" db="EMBL/GenBank/DDBJ databases">
        <title>Genomes of two closely related lineages of the louse Polyplax serrata with different host specificities.</title>
        <authorList>
            <person name="Martinu J."/>
            <person name="Tarabai H."/>
            <person name="Stefka J."/>
            <person name="Hypsa V."/>
        </authorList>
    </citation>
    <scope>NUCLEOTIDE SEQUENCE [LARGE SCALE GENOMIC DNA]</scope>
    <source>
        <strain evidence="6">98ZLc_SE</strain>
        <strain evidence="5">HR10_N</strain>
    </source>
</reference>
<evidence type="ECO:0008006" key="9">
    <source>
        <dbReference type="Google" id="ProtNLM"/>
    </source>
</evidence>
<evidence type="ECO:0000256" key="4">
    <source>
        <dbReference type="SAM" id="MobiDB-lite"/>
    </source>
</evidence>
<dbReference type="Proteomes" id="UP001359485">
    <property type="component" value="Unassembled WGS sequence"/>
</dbReference>
<proteinExistence type="inferred from homology"/>
<feature type="compositionally biased region" description="Basic and acidic residues" evidence="4">
    <location>
        <begin position="85"/>
        <end position="104"/>
    </location>
</feature>
<accession>A0AAN8P769</accession>
<comment type="similarity">
    <text evidence="2">Belongs to the cut8/STS1 family.</text>
</comment>
<keyword evidence="3" id="KW-0539">Nucleus</keyword>
<evidence type="ECO:0000256" key="2">
    <source>
        <dbReference type="ARBA" id="ARBA00006199"/>
    </source>
</evidence>
<dbReference type="GO" id="GO:0070628">
    <property type="term" value="F:proteasome binding"/>
    <property type="evidence" value="ECO:0007669"/>
    <property type="project" value="TreeGrafter"/>
</dbReference>
<evidence type="ECO:0000313" key="7">
    <source>
        <dbReference type="Proteomes" id="UP001359485"/>
    </source>
</evidence>
<dbReference type="Proteomes" id="UP001372834">
    <property type="component" value="Unassembled WGS sequence"/>
</dbReference>
<dbReference type="EMBL" id="JAWJWF010000001">
    <property type="protein sequence ID" value="KAK6641986.1"/>
    <property type="molecule type" value="Genomic_DNA"/>
</dbReference>
<gene>
    <name evidence="5" type="ORF">RUM43_011387</name>
    <name evidence="6" type="ORF">RUM44_013709</name>
</gene>
<organism evidence="5 8">
    <name type="scientific">Polyplax serrata</name>
    <name type="common">Common mouse louse</name>
    <dbReference type="NCBI Taxonomy" id="468196"/>
    <lineage>
        <taxon>Eukaryota</taxon>
        <taxon>Metazoa</taxon>
        <taxon>Ecdysozoa</taxon>
        <taxon>Arthropoda</taxon>
        <taxon>Hexapoda</taxon>
        <taxon>Insecta</taxon>
        <taxon>Pterygota</taxon>
        <taxon>Neoptera</taxon>
        <taxon>Paraneoptera</taxon>
        <taxon>Psocodea</taxon>
        <taxon>Troctomorpha</taxon>
        <taxon>Phthiraptera</taxon>
        <taxon>Anoplura</taxon>
        <taxon>Polyplacidae</taxon>
        <taxon>Polyplax</taxon>
    </lineage>
</organism>
<dbReference type="GO" id="GO:0031144">
    <property type="term" value="P:proteasome localization"/>
    <property type="evidence" value="ECO:0007669"/>
    <property type="project" value="InterPro"/>
</dbReference>
<dbReference type="PANTHER" id="PTHR28032:SF1">
    <property type="entry name" value="FI02826P"/>
    <property type="match status" value="1"/>
</dbReference>
<protein>
    <recommendedName>
        <fullName evidence="9">Tethering factor for nuclear proteasome STS1</fullName>
    </recommendedName>
</protein>
<dbReference type="Pfam" id="PF08559">
    <property type="entry name" value="Cut8"/>
    <property type="match status" value="1"/>
</dbReference>
<evidence type="ECO:0000313" key="6">
    <source>
        <dbReference type="EMBL" id="KAK6641986.1"/>
    </source>
</evidence>
<evidence type="ECO:0000313" key="8">
    <source>
        <dbReference type="Proteomes" id="UP001372834"/>
    </source>
</evidence>
<dbReference type="FunFam" id="1.20.58.1590:FF:000002">
    <property type="entry name" value="Uncharacterized protein, isoform A"/>
    <property type="match status" value="1"/>
</dbReference>
<dbReference type="Gene3D" id="1.20.58.1590">
    <property type="entry name" value="Tethering factor for nuclear proteasome Cut8/Sts1"/>
    <property type="match status" value="1"/>
</dbReference>
<comment type="subcellular location">
    <subcellularLocation>
        <location evidence="1">Nucleus</location>
    </subcellularLocation>
</comment>
<keyword evidence="7" id="KW-1185">Reference proteome</keyword>
<dbReference type="GO" id="GO:0071630">
    <property type="term" value="P:nuclear protein quality control by the ubiquitin-proteasome system"/>
    <property type="evidence" value="ECO:0007669"/>
    <property type="project" value="InterPro"/>
</dbReference>
<dbReference type="EMBL" id="JAWJWE010000039">
    <property type="protein sequence ID" value="KAK6621081.1"/>
    <property type="molecule type" value="Genomic_DNA"/>
</dbReference>
<evidence type="ECO:0000256" key="1">
    <source>
        <dbReference type="ARBA" id="ARBA00004123"/>
    </source>
</evidence>
<dbReference type="InterPro" id="IPR013868">
    <property type="entry name" value="Cut8/Sts1_fam"/>
</dbReference>
<dbReference type="GO" id="GO:0031965">
    <property type="term" value="C:nuclear membrane"/>
    <property type="evidence" value="ECO:0007669"/>
    <property type="project" value="TreeGrafter"/>
</dbReference>